<feature type="domain" description="N-acetyltransferase" evidence="1">
    <location>
        <begin position="36"/>
        <end position="175"/>
    </location>
</feature>
<dbReference type="AlphaFoldDB" id="A0A813V6U8"/>
<sequence length="237" mass="27779">MYEIDENTSLPIGIKVASTLAAQRPERITIKGQYVTITPLRTEHYDSLWEKTKGKENEAKWFYLFDGPFQNREAFDIRLGEMATSTDFLFYSIIDNKLECAVGLAALMRIDPLHRCIEIGCILYTTQLQKTRGATEAMYLFAQYVFDQLGYRRYEWKCNSLNEPSRQAALRLGFTFEGIFRQHMIVKHRNRDTAWYSIIDLEWPKIKNAFEQWLDSSNFDSNGKQKLSLSIIRENQK</sequence>
<reference evidence="2" key="1">
    <citation type="submission" date="2021-02" db="EMBL/GenBank/DDBJ databases">
        <authorList>
            <person name="Nowell W R."/>
        </authorList>
    </citation>
    <scope>NUCLEOTIDE SEQUENCE</scope>
</reference>
<dbReference type="GO" id="GO:0008999">
    <property type="term" value="F:protein-N-terminal-alanine acetyltransferase activity"/>
    <property type="evidence" value="ECO:0007669"/>
    <property type="project" value="TreeGrafter"/>
</dbReference>
<keyword evidence="4" id="KW-1185">Reference proteome</keyword>
<accession>A0A813V6U8</accession>
<evidence type="ECO:0000313" key="3">
    <source>
        <dbReference type="EMBL" id="CAF3625567.1"/>
    </source>
</evidence>
<evidence type="ECO:0000313" key="2">
    <source>
        <dbReference type="EMBL" id="CAF0838288.1"/>
    </source>
</evidence>
<dbReference type="EMBL" id="CAJOBC010000784">
    <property type="protein sequence ID" value="CAF3625567.1"/>
    <property type="molecule type" value="Genomic_DNA"/>
</dbReference>
<dbReference type="EMBL" id="CAJNOQ010000784">
    <property type="protein sequence ID" value="CAF0838288.1"/>
    <property type="molecule type" value="Genomic_DNA"/>
</dbReference>
<name>A0A813V6U8_9BILA</name>
<gene>
    <name evidence="2" type="ORF">GPM918_LOCUS5425</name>
    <name evidence="3" type="ORF">SRO942_LOCUS5425</name>
</gene>
<dbReference type="PANTHER" id="PTHR43441:SF2">
    <property type="entry name" value="FAMILY ACETYLTRANSFERASE, PUTATIVE (AFU_ORTHOLOGUE AFUA_7G00850)-RELATED"/>
    <property type="match status" value="1"/>
</dbReference>
<proteinExistence type="predicted"/>
<dbReference type="FunFam" id="3.40.630.30:FF:000047">
    <property type="entry name" value="Acetyltransferase, GNAT family"/>
    <property type="match status" value="1"/>
</dbReference>
<dbReference type="InterPro" id="IPR000182">
    <property type="entry name" value="GNAT_dom"/>
</dbReference>
<dbReference type="SUPFAM" id="SSF55729">
    <property type="entry name" value="Acyl-CoA N-acyltransferases (Nat)"/>
    <property type="match status" value="1"/>
</dbReference>
<evidence type="ECO:0000313" key="4">
    <source>
        <dbReference type="Proteomes" id="UP000663829"/>
    </source>
</evidence>
<dbReference type="PANTHER" id="PTHR43441">
    <property type="entry name" value="RIBOSOMAL-PROTEIN-SERINE ACETYLTRANSFERASE"/>
    <property type="match status" value="1"/>
</dbReference>
<dbReference type="Pfam" id="PF13302">
    <property type="entry name" value="Acetyltransf_3"/>
    <property type="match status" value="1"/>
</dbReference>
<dbReference type="Proteomes" id="UP000681722">
    <property type="component" value="Unassembled WGS sequence"/>
</dbReference>
<dbReference type="Gene3D" id="3.40.630.30">
    <property type="match status" value="1"/>
</dbReference>
<comment type="caution">
    <text evidence="2">The sequence shown here is derived from an EMBL/GenBank/DDBJ whole genome shotgun (WGS) entry which is preliminary data.</text>
</comment>
<protein>
    <recommendedName>
        <fullName evidence="1">N-acetyltransferase domain-containing protein</fullName>
    </recommendedName>
</protein>
<dbReference type="GO" id="GO:1990189">
    <property type="term" value="F:protein N-terminal-serine acetyltransferase activity"/>
    <property type="evidence" value="ECO:0007669"/>
    <property type="project" value="TreeGrafter"/>
</dbReference>
<organism evidence="2 4">
    <name type="scientific">Didymodactylos carnosus</name>
    <dbReference type="NCBI Taxonomy" id="1234261"/>
    <lineage>
        <taxon>Eukaryota</taxon>
        <taxon>Metazoa</taxon>
        <taxon>Spiralia</taxon>
        <taxon>Gnathifera</taxon>
        <taxon>Rotifera</taxon>
        <taxon>Eurotatoria</taxon>
        <taxon>Bdelloidea</taxon>
        <taxon>Philodinida</taxon>
        <taxon>Philodinidae</taxon>
        <taxon>Didymodactylos</taxon>
    </lineage>
</organism>
<dbReference type="InterPro" id="IPR051908">
    <property type="entry name" value="Ribosomal_N-acetyltransferase"/>
</dbReference>
<dbReference type="InterPro" id="IPR016181">
    <property type="entry name" value="Acyl_CoA_acyltransferase"/>
</dbReference>
<dbReference type="Proteomes" id="UP000663829">
    <property type="component" value="Unassembled WGS sequence"/>
</dbReference>
<dbReference type="OrthoDB" id="41238at2759"/>
<evidence type="ECO:0000259" key="1">
    <source>
        <dbReference type="Pfam" id="PF13302"/>
    </source>
</evidence>